<keyword evidence="3" id="KW-0813">Transport</keyword>
<dbReference type="InterPro" id="IPR006059">
    <property type="entry name" value="SBP"/>
</dbReference>
<dbReference type="Pfam" id="PF01547">
    <property type="entry name" value="SBP_bac_1"/>
    <property type="match status" value="1"/>
</dbReference>
<dbReference type="Proteomes" id="UP000295497">
    <property type="component" value="Chromosome"/>
</dbReference>
<dbReference type="GO" id="GO:0042597">
    <property type="term" value="C:periplasmic space"/>
    <property type="evidence" value="ECO:0007669"/>
    <property type="project" value="UniProtKB-SubCell"/>
</dbReference>
<dbReference type="PANTHER" id="PTHR43649:SF34">
    <property type="entry name" value="ABC TRANSPORTER PERIPLASMIC-BINDING PROTEIN YCJN-RELATED"/>
    <property type="match status" value="1"/>
</dbReference>
<dbReference type="InterPro" id="IPR050490">
    <property type="entry name" value="Bact_solute-bd_prot1"/>
</dbReference>
<reference evidence="5 6" key="1">
    <citation type="submission" date="2015-09" db="EMBL/GenBank/DDBJ databases">
        <title>Sorangium comparison.</title>
        <authorList>
            <person name="Zaburannyi N."/>
            <person name="Bunk B."/>
            <person name="Overmann J."/>
            <person name="Mueller R."/>
        </authorList>
    </citation>
    <scope>NUCLEOTIDE SEQUENCE [LARGE SCALE GENOMIC DNA]</scope>
    <source>
        <strain evidence="5 6">So ce836</strain>
    </source>
</reference>
<evidence type="ECO:0000256" key="1">
    <source>
        <dbReference type="ARBA" id="ARBA00004418"/>
    </source>
</evidence>
<keyword evidence="4" id="KW-0732">Signal</keyword>
<protein>
    <submittedName>
        <fullName evidence="5">ABC transporter substrate-binding protein</fullName>
    </submittedName>
</protein>
<sequence length="481" mass="52147">MSKFFTTELRKDPAMDLTRPHDPRAWRATALLLFVVGLCACRGDKSPPAGESRPPAAATTAAAVAEAPGDTAIKAQPPAVPNAAEAKKHAGSKLKYYSEPLGVGAELDKVMVKQFQQDTGIEVTIIPRPKDATETYAVYQRLFQAQSGDVDVMMLDVIWPGAFAQNLVDLNEKLGEAAKQHIESIVRNNTVGGKLVAMPWFTDFGLLYYRTDLLEKYGYKKPPETWDELEQMAKKIQDGERASNPNFLGFVWQGKAYEGLTCNALEWIASHGGGAIIEDGKITVNNPGAQKALARAKGWVGSISSAGVTSYEEEDARNTFQGGHAAFMRNWPYAYAAGNADKSPIKGKFEAGPLPHEPGQKSSGTVGGWQLAVSKFSPNKDAAIEFVRYMTSPEAQKFRATAGSFIPTIPSVQQDPDVVKSLPFLANAKDIALVPRPSNSTGARYNEASIAFFQGVSQVLQGKAPKEVLGQVEQRLTRALR</sequence>
<dbReference type="SUPFAM" id="SSF53850">
    <property type="entry name" value="Periplasmic binding protein-like II"/>
    <property type="match status" value="1"/>
</dbReference>
<dbReference type="EMBL" id="CP012672">
    <property type="protein sequence ID" value="AUX34413.1"/>
    <property type="molecule type" value="Genomic_DNA"/>
</dbReference>
<proteinExistence type="inferred from homology"/>
<comment type="similarity">
    <text evidence="2">Belongs to the bacterial solute-binding protein 1 family.</text>
</comment>
<comment type="subcellular location">
    <subcellularLocation>
        <location evidence="1">Periplasm</location>
    </subcellularLocation>
</comment>
<name>A0A4P2QXY6_SORCE</name>
<evidence type="ECO:0000256" key="3">
    <source>
        <dbReference type="ARBA" id="ARBA00022448"/>
    </source>
</evidence>
<evidence type="ECO:0000313" key="5">
    <source>
        <dbReference type="EMBL" id="AUX34413.1"/>
    </source>
</evidence>
<evidence type="ECO:0000313" key="6">
    <source>
        <dbReference type="Proteomes" id="UP000295497"/>
    </source>
</evidence>
<accession>A0A4P2QXY6</accession>
<gene>
    <name evidence="5" type="ORF">SOCE836_065860</name>
</gene>
<dbReference type="AlphaFoldDB" id="A0A4P2QXY6"/>
<evidence type="ECO:0000256" key="2">
    <source>
        <dbReference type="ARBA" id="ARBA00008520"/>
    </source>
</evidence>
<dbReference type="PANTHER" id="PTHR43649">
    <property type="entry name" value="ARABINOSE-BINDING PROTEIN-RELATED"/>
    <property type="match status" value="1"/>
</dbReference>
<dbReference type="Gene3D" id="3.40.190.10">
    <property type="entry name" value="Periplasmic binding protein-like II"/>
    <property type="match status" value="2"/>
</dbReference>
<organism evidence="5 6">
    <name type="scientific">Sorangium cellulosum</name>
    <name type="common">Polyangium cellulosum</name>
    <dbReference type="NCBI Taxonomy" id="56"/>
    <lineage>
        <taxon>Bacteria</taxon>
        <taxon>Pseudomonadati</taxon>
        <taxon>Myxococcota</taxon>
        <taxon>Polyangia</taxon>
        <taxon>Polyangiales</taxon>
        <taxon>Polyangiaceae</taxon>
        <taxon>Sorangium</taxon>
    </lineage>
</organism>
<evidence type="ECO:0000256" key="4">
    <source>
        <dbReference type="ARBA" id="ARBA00022729"/>
    </source>
</evidence>
<dbReference type="CDD" id="cd14750">
    <property type="entry name" value="PBP2_TMBP"/>
    <property type="match status" value="1"/>
</dbReference>